<name>A0AA41NAG7_SCICA</name>
<dbReference type="Proteomes" id="UP001166674">
    <property type="component" value="Unassembled WGS sequence"/>
</dbReference>
<protein>
    <submittedName>
        <fullName evidence="1">Protein FAM183A</fullName>
    </submittedName>
</protein>
<accession>A0AA41NAG7</accession>
<keyword evidence="2" id="KW-1185">Reference proteome</keyword>
<proteinExistence type="predicted"/>
<comment type="caution">
    <text evidence="1">The sequence shown here is derived from an EMBL/GenBank/DDBJ whole genome shotgun (WGS) entry which is preliminary data.</text>
</comment>
<sequence>LNLIHLAAQRPQKKYAETQMESQEISWETKSLLSEASPSGSCSRNHKVVQAVAERIEENHMA</sequence>
<evidence type="ECO:0000313" key="2">
    <source>
        <dbReference type="Proteomes" id="UP001166674"/>
    </source>
</evidence>
<evidence type="ECO:0000313" key="1">
    <source>
        <dbReference type="EMBL" id="MBZ3886269.1"/>
    </source>
</evidence>
<organism evidence="1 2">
    <name type="scientific">Sciurus carolinensis</name>
    <name type="common">Eastern gray squirrel</name>
    <dbReference type="NCBI Taxonomy" id="30640"/>
    <lineage>
        <taxon>Eukaryota</taxon>
        <taxon>Metazoa</taxon>
        <taxon>Chordata</taxon>
        <taxon>Craniata</taxon>
        <taxon>Vertebrata</taxon>
        <taxon>Euteleostomi</taxon>
        <taxon>Mammalia</taxon>
        <taxon>Eutheria</taxon>
        <taxon>Euarchontoglires</taxon>
        <taxon>Glires</taxon>
        <taxon>Rodentia</taxon>
        <taxon>Sciuromorpha</taxon>
        <taxon>Sciuridae</taxon>
        <taxon>Sciurinae</taxon>
        <taxon>Sciurini</taxon>
        <taxon>Sciurus</taxon>
    </lineage>
</organism>
<gene>
    <name evidence="1" type="ORF">SUZIE_187105</name>
</gene>
<dbReference type="AlphaFoldDB" id="A0AA41NAG7"/>
<dbReference type="EMBL" id="JAATJV010406615">
    <property type="protein sequence ID" value="MBZ3886269.1"/>
    <property type="molecule type" value="Genomic_DNA"/>
</dbReference>
<feature type="non-terminal residue" evidence="1">
    <location>
        <position position="1"/>
    </location>
</feature>
<reference evidence="1" key="1">
    <citation type="submission" date="2020-03" db="EMBL/GenBank/DDBJ databases">
        <title>Studies in the Genomics of Life Span.</title>
        <authorList>
            <person name="Glass D."/>
        </authorList>
    </citation>
    <scope>NUCLEOTIDE SEQUENCE</scope>
    <source>
        <strain evidence="1">SUZIE</strain>
        <tissue evidence="1">Muscle</tissue>
    </source>
</reference>